<proteinExistence type="inferred from homology"/>
<dbReference type="GO" id="GO:0006508">
    <property type="term" value="P:proteolysis"/>
    <property type="evidence" value="ECO:0007669"/>
    <property type="project" value="UniProtKB-KW"/>
</dbReference>
<dbReference type="Gene3D" id="2.40.70.10">
    <property type="entry name" value="Acid Proteases"/>
    <property type="match status" value="2"/>
</dbReference>
<feature type="chain" id="PRO_5040792716" evidence="8">
    <location>
        <begin position="22"/>
        <end position="443"/>
    </location>
</feature>
<dbReference type="GO" id="GO:0004190">
    <property type="term" value="F:aspartic-type endopeptidase activity"/>
    <property type="evidence" value="ECO:0007669"/>
    <property type="project" value="UniProtKB-KW"/>
</dbReference>
<dbReference type="PRINTS" id="PR00792">
    <property type="entry name" value="PEPSIN"/>
</dbReference>
<keyword evidence="5" id="KW-0325">Glycoprotein</keyword>
<evidence type="ECO:0000256" key="4">
    <source>
        <dbReference type="ARBA" id="ARBA00022801"/>
    </source>
</evidence>
<dbReference type="InterPro" id="IPR032861">
    <property type="entry name" value="TAXi_N"/>
</dbReference>
<keyword evidence="3 7" id="KW-0064">Aspartyl protease</keyword>
<dbReference type="InterPro" id="IPR034161">
    <property type="entry name" value="Pepsin-like_plant"/>
</dbReference>
<evidence type="ECO:0000256" key="6">
    <source>
        <dbReference type="PIRSR" id="PIRSR601461-1"/>
    </source>
</evidence>
<dbReference type="SUPFAM" id="SSF50630">
    <property type="entry name" value="Acid proteases"/>
    <property type="match status" value="1"/>
</dbReference>
<dbReference type="RefSeq" id="XP_018489751.2">
    <property type="nucleotide sequence ID" value="XM_018634249.2"/>
</dbReference>
<comment type="similarity">
    <text evidence="1 7">Belongs to the peptidase A1 family.</text>
</comment>
<evidence type="ECO:0000313" key="11">
    <source>
        <dbReference type="RefSeq" id="XP_018489751.2"/>
    </source>
</evidence>
<dbReference type="Pfam" id="PF14541">
    <property type="entry name" value="TAXi_C"/>
    <property type="match status" value="1"/>
</dbReference>
<feature type="signal peptide" evidence="8">
    <location>
        <begin position="1"/>
        <end position="21"/>
    </location>
</feature>
<feature type="domain" description="Peptidase A1" evidence="9">
    <location>
        <begin position="85"/>
        <end position="438"/>
    </location>
</feature>
<dbReference type="PROSITE" id="PS51767">
    <property type="entry name" value="PEPTIDASE_A1"/>
    <property type="match status" value="1"/>
</dbReference>
<dbReference type="PANTHER" id="PTHR47967:SF8">
    <property type="entry name" value="PEPTIDASE A1 DOMAIN-CONTAINING PROTEIN"/>
    <property type="match status" value="1"/>
</dbReference>
<evidence type="ECO:0000259" key="9">
    <source>
        <dbReference type="PROSITE" id="PS51767"/>
    </source>
</evidence>
<keyword evidence="4 7" id="KW-0378">Hydrolase</keyword>
<dbReference type="CDD" id="cd05476">
    <property type="entry name" value="pepsin_A_like_plant"/>
    <property type="match status" value="1"/>
</dbReference>
<dbReference type="InterPro" id="IPR021109">
    <property type="entry name" value="Peptidase_aspartic_dom_sf"/>
</dbReference>
<dbReference type="InterPro" id="IPR033121">
    <property type="entry name" value="PEPTIDASE_A1"/>
</dbReference>
<organism evidence="10 11">
    <name type="scientific">Raphanus sativus</name>
    <name type="common">Radish</name>
    <name type="synonym">Raphanus raphanistrum var. sativus</name>
    <dbReference type="NCBI Taxonomy" id="3726"/>
    <lineage>
        <taxon>Eukaryota</taxon>
        <taxon>Viridiplantae</taxon>
        <taxon>Streptophyta</taxon>
        <taxon>Embryophyta</taxon>
        <taxon>Tracheophyta</taxon>
        <taxon>Spermatophyta</taxon>
        <taxon>Magnoliopsida</taxon>
        <taxon>eudicotyledons</taxon>
        <taxon>Gunneridae</taxon>
        <taxon>Pentapetalae</taxon>
        <taxon>rosids</taxon>
        <taxon>malvids</taxon>
        <taxon>Brassicales</taxon>
        <taxon>Brassicaceae</taxon>
        <taxon>Brassiceae</taxon>
        <taxon>Raphanus</taxon>
    </lineage>
</organism>
<dbReference type="InterPro" id="IPR001969">
    <property type="entry name" value="Aspartic_peptidase_AS"/>
</dbReference>
<feature type="active site" evidence="6">
    <location>
        <position position="103"/>
    </location>
</feature>
<feature type="active site" evidence="6">
    <location>
        <position position="320"/>
    </location>
</feature>
<dbReference type="Proteomes" id="UP000504610">
    <property type="component" value="Chromosome 5"/>
</dbReference>
<name>A0A6J0NZR1_RAPSA</name>
<keyword evidence="10" id="KW-1185">Reference proteome</keyword>
<evidence type="ECO:0000256" key="2">
    <source>
        <dbReference type="ARBA" id="ARBA00022670"/>
    </source>
</evidence>
<dbReference type="Pfam" id="PF14543">
    <property type="entry name" value="TAXi_N"/>
    <property type="match status" value="1"/>
</dbReference>
<accession>A0A6J0NZR1</accession>
<evidence type="ECO:0000256" key="1">
    <source>
        <dbReference type="ARBA" id="ARBA00007447"/>
    </source>
</evidence>
<dbReference type="KEGG" id="rsz:108860360"/>
<evidence type="ECO:0000256" key="8">
    <source>
        <dbReference type="SAM" id="SignalP"/>
    </source>
</evidence>
<evidence type="ECO:0000256" key="5">
    <source>
        <dbReference type="ARBA" id="ARBA00023180"/>
    </source>
</evidence>
<keyword evidence="8" id="KW-0732">Signal</keyword>
<keyword evidence="2 7" id="KW-0645">Protease</keyword>
<dbReference type="InterPro" id="IPR001461">
    <property type="entry name" value="Aspartic_peptidase_A1"/>
</dbReference>
<reference evidence="10" key="1">
    <citation type="journal article" date="2019" name="Database">
        <title>The radish genome database (RadishGD): an integrated information resource for radish genomics.</title>
        <authorList>
            <person name="Yu H.J."/>
            <person name="Baek S."/>
            <person name="Lee Y.J."/>
            <person name="Cho A."/>
            <person name="Mun J.H."/>
        </authorList>
    </citation>
    <scope>NUCLEOTIDE SEQUENCE [LARGE SCALE GENOMIC DNA]</scope>
    <source>
        <strain evidence="10">cv. WK10039</strain>
    </source>
</reference>
<gene>
    <name evidence="11" type="primary">LOC108860360</name>
</gene>
<dbReference type="FunFam" id="2.40.70.10:FF:000033">
    <property type="entry name" value="Aspartyl protease family protein"/>
    <property type="match status" value="1"/>
</dbReference>
<reference evidence="11" key="2">
    <citation type="submission" date="2025-08" db="UniProtKB">
        <authorList>
            <consortium name="RefSeq"/>
        </authorList>
    </citation>
    <scope>IDENTIFICATION</scope>
    <source>
        <tissue evidence="11">Leaf</tissue>
    </source>
</reference>
<evidence type="ECO:0000256" key="7">
    <source>
        <dbReference type="RuleBase" id="RU000454"/>
    </source>
</evidence>
<protein>
    <submittedName>
        <fullName evidence="11">Aspartic proteinase NANA, chloroplast</fullName>
    </submittedName>
</protein>
<dbReference type="InterPro" id="IPR032799">
    <property type="entry name" value="TAXi_C"/>
</dbReference>
<dbReference type="GeneID" id="108860360"/>
<dbReference type="AlphaFoldDB" id="A0A6J0NZR1"/>
<evidence type="ECO:0000256" key="3">
    <source>
        <dbReference type="ARBA" id="ARBA00022750"/>
    </source>
</evidence>
<dbReference type="PANTHER" id="PTHR47967">
    <property type="entry name" value="OS07G0603500 PROTEIN-RELATED"/>
    <property type="match status" value="1"/>
</dbReference>
<dbReference type="InterPro" id="IPR051708">
    <property type="entry name" value="Plant_Aspart_Prot_A1"/>
</dbReference>
<dbReference type="OrthoDB" id="2747330at2759"/>
<evidence type="ECO:0000313" key="10">
    <source>
        <dbReference type="Proteomes" id="UP000504610"/>
    </source>
</evidence>
<sequence length="443" mass="48274">MKTMTMLLCLITMLLIASAYSDTVMRLDMMHRDTLSPIHTPYHRIEDIFGEDKRRHSLISQKVKATKSGARMSLGSGFEFGAAQYFAEIMVGTPAKKFRVVVDTGSELTWVNCRFNGKGKENREVFKAEESSSFKTFGCMTKTCMVDLRNLFSLAVCPTPQTPCSYDYRYADGSIALGVFAKETFTLGLTNGKVTSVPGLLIGCSSSTKGDGLRVADGVMGLAFSDYSFTGKAANIFGPKFSYCLVDHTANKNISNYLIFGYAPSSAATKAHAKRTAPLGLNILPPFYTIDIVGISLGDTMLNIPPVVWDVTKRGGTILDSGSSLTFLADVAYKVVVSELERHLAGAKRVKVEGLPMEYCYDTSKYDDSKLPQLSFHFKGGARFAPHRGSYLIATAATGIRCIGVVPAGAQAPNIIGNIMQQKHLWEFDLQAETLSFSPSTCL</sequence>
<dbReference type="PROSITE" id="PS00141">
    <property type="entry name" value="ASP_PROTEASE"/>
    <property type="match status" value="1"/>
</dbReference>